<feature type="signal peptide" evidence="1">
    <location>
        <begin position="1"/>
        <end position="20"/>
    </location>
</feature>
<accession>A0ABR7DZS7</accession>
<dbReference type="Proteomes" id="UP000644010">
    <property type="component" value="Unassembled WGS sequence"/>
</dbReference>
<name>A0ABR7DZS7_9BACT</name>
<gene>
    <name evidence="2" type="ORF">H8S77_09020</name>
</gene>
<protein>
    <submittedName>
        <fullName evidence="2">DUF4852 domain-containing protein</fullName>
    </submittedName>
</protein>
<evidence type="ECO:0000313" key="2">
    <source>
        <dbReference type="EMBL" id="MBC5643023.1"/>
    </source>
</evidence>
<proteinExistence type="predicted"/>
<keyword evidence="3" id="KW-1185">Reference proteome</keyword>
<dbReference type="Pfam" id="PF16144">
    <property type="entry name" value="DUF4852"/>
    <property type="match status" value="1"/>
</dbReference>
<dbReference type="EMBL" id="JACOOI010000008">
    <property type="protein sequence ID" value="MBC5643023.1"/>
    <property type="molecule type" value="Genomic_DNA"/>
</dbReference>
<comment type="caution">
    <text evidence="2">The sequence shown here is derived from an EMBL/GenBank/DDBJ whole genome shotgun (WGS) entry which is preliminary data.</text>
</comment>
<evidence type="ECO:0000313" key="3">
    <source>
        <dbReference type="Proteomes" id="UP000644010"/>
    </source>
</evidence>
<reference evidence="2 3" key="1">
    <citation type="submission" date="2020-08" db="EMBL/GenBank/DDBJ databases">
        <title>Genome public.</title>
        <authorList>
            <person name="Liu C."/>
            <person name="Sun Q."/>
        </authorList>
    </citation>
    <scope>NUCLEOTIDE SEQUENCE [LARGE SCALE GENOMIC DNA]</scope>
    <source>
        <strain evidence="2 3">BX2</strain>
    </source>
</reference>
<dbReference type="InterPro" id="IPR032325">
    <property type="entry name" value="DUF4852"/>
</dbReference>
<organism evidence="2 3">
    <name type="scientific">Parabacteroides segnis</name>
    <dbReference type="NCBI Taxonomy" id="2763058"/>
    <lineage>
        <taxon>Bacteria</taxon>
        <taxon>Pseudomonadati</taxon>
        <taxon>Bacteroidota</taxon>
        <taxon>Bacteroidia</taxon>
        <taxon>Bacteroidales</taxon>
        <taxon>Tannerellaceae</taxon>
        <taxon>Parabacteroides</taxon>
    </lineage>
</organism>
<dbReference type="RefSeq" id="WP_186959135.1">
    <property type="nucleotide sequence ID" value="NZ_JACOOI010000008.1"/>
</dbReference>
<keyword evidence="1" id="KW-0732">Signal</keyword>
<evidence type="ECO:0000256" key="1">
    <source>
        <dbReference type="SAM" id="SignalP"/>
    </source>
</evidence>
<feature type="chain" id="PRO_5046895532" evidence="1">
    <location>
        <begin position="21"/>
        <end position="347"/>
    </location>
</feature>
<sequence>MKQFLYTLLLLLSIAFPTFSQDTFVSYDGQTLKPGDTLTLGNHYISSSKYTTIKEGLINKYGKMEYNAMEEGKLPFSQVTIKKIIHPTSTEIFYNKEVILFVESSKYPKKKLYIEINKSIEHGEVVSRIANKKLFENSTELTQEQMFACCVRVNSLPVNDNVVLNYISAIDKELGRACTSDKFKFEKIKEEYQNRLEKSMADFDFSKTYFIKVNNYHGEYSFDKKGYPISFTSLKETSVTKNFIPCNGFNFMITNIDKAKFLPVPIEAAEAYEKRSKGTGNNGYVKPLIYTVIYLTLIDQKMTIPKDKYQVLNVEKLYRSTLIGANFKGMEVFDFPNYKYNLVGTVQ</sequence>